<evidence type="ECO:0000313" key="6">
    <source>
        <dbReference type="Proteomes" id="UP001222403"/>
    </source>
</evidence>
<comment type="similarity">
    <text evidence="1">Belongs to the glycosyltransferase 2 family.</text>
</comment>
<evidence type="ECO:0000313" key="5">
    <source>
        <dbReference type="EMBL" id="WFC08571.1"/>
    </source>
</evidence>
<evidence type="ECO:0000256" key="3">
    <source>
        <dbReference type="ARBA" id="ARBA00022679"/>
    </source>
</evidence>
<protein>
    <submittedName>
        <fullName evidence="5">Glycosyltransferase</fullName>
        <ecNumber evidence="5">2.4.-.-</ecNumber>
    </submittedName>
</protein>
<dbReference type="Proteomes" id="UP001222403">
    <property type="component" value="Chromosome"/>
</dbReference>
<dbReference type="InterPro" id="IPR050834">
    <property type="entry name" value="Glycosyltransf_2"/>
</dbReference>
<dbReference type="SUPFAM" id="SSF53448">
    <property type="entry name" value="Nucleotide-diphospho-sugar transferases"/>
    <property type="match status" value="1"/>
</dbReference>
<reference evidence="5" key="1">
    <citation type="submission" date="2023-01" db="EMBL/GenBank/DDBJ databases">
        <title>The prevalence of carbapenem-resistant bacteria in aquaculture in China and the genetic diversity of carbapenem-resistant genes.</title>
        <authorList>
            <person name="Wen R."/>
        </authorList>
    </citation>
    <scope>NUCLEOTIDE SEQUENCE</scope>
    <source>
        <strain evidence="5">PVA41-chromosome</strain>
    </source>
</reference>
<feature type="domain" description="Glycosyltransferase 2-like" evidence="4">
    <location>
        <begin position="9"/>
        <end position="164"/>
    </location>
</feature>
<dbReference type="EC" id="2.4.-.-" evidence="5"/>
<dbReference type="PANTHER" id="PTHR43685:SF5">
    <property type="entry name" value="GLYCOSYLTRANSFERASE EPSE-RELATED"/>
    <property type="match status" value="1"/>
</dbReference>
<dbReference type="GO" id="GO:0016757">
    <property type="term" value="F:glycosyltransferase activity"/>
    <property type="evidence" value="ECO:0007669"/>
    <property type="project" value="UniProtKB-KW"/>
</dbReference>
<organism evidence="5 6">
    <name type="scientific">Providencia vermicola</name>
    <dbReference type="NCBI Taxonomy" id="333965"/>
    <lineage>
        <taxon>Bacteria</taxon>
        <taxon>Pseudomonadati</taxon>
        <taxon>Pseudomonadota</taxon>
        <taxon>Gammaproteobacteria</taxon>
        <taxon>Enterobacterales</taxon>
        <taxon>Morganellaceae</taxon>
        <taxon>Providencia</taxon>
    </lineage>
</organism>
<keyword evidence="3 5" id="KW-0808">Transferase</keyword>
<gene>
    <name evidence="5" type="ORF">PG365_04410</name>
</gene>
<dbReference type="Gene3D" id="3.90.550.10">
    <property type="entry name" value="Spore Coat Polysaccharide Biosynthesis Protein SpsA, Chain A"/>
    <property type="match status" value="1"/>
</dbReference>
<dbReference type="InterPro" id="IPR029044">
    <property type="entry name" value="Nucleotide-diphossugar_trans"/>
</dbReference>
<dbReference type="PANTHER" id="PTHR43685">
    <property type="entry name" value="GLYCOSYLTRANSFERASE"/>
    <property type="match status" value="1"/>
</dbReference>
<evidence type="ECO:0000256" key="1">
    <source>
        <dbReference type="ARBA" id="ARBA00006739"/>
    </source>
</evidence>
<dbReference type="Pfam" id="PF00535">
    <property type="entry name" value="Glycos_transf_2"/>
    <property type="match status" value="1"/>
</dbReference>
<dbReference type="CDD" id="cd04195">
    <property type="entry name" value="GT2_AmsE_like"/>
    <property type="match status" value="1"/>
</dbReference>
<sequence>MKFTVLISIYKNENPLYLDKALASILNQTLFPDEIVIIKDGLLTNELDKIISLWKKKHTEIIKIIALKKNVGLGQALNEGLKHCSHEWVFRMDADDYCTLDRFEKQLSYIQLNPNIVLLGSCTEEFDSTLSQSLGYRIVPSTHEEIVEYTKKRNPFNHMTVAFRKDIIEAVGGYQHHLYMEDYNLWIRVIAAGHRVENLQDRLVKVRGGNSMLERRKGLKYIKSEFQLAKLKINKKIDTPISAYLNFTLRSIPRLLPTSLLSMIYKKLRK</sequence>
<dbReference type="EMBL" id="CP116222">
    <property type="protein sequence ID" value="WFC08571.1"/>
    <property type="molecule type" value="Genomic_DNA"/>
</dbReference>
<evidence type="ECO:0000256" key="2">
    <source>
        <dbReference type="ARBA" id="ARBA00022676"/>
    </source>
</evidence>
<name>A0AAX3S7E8_9GAMM</name>
<keyword evidence="2 5" id="KW-0328">Glycosyltransferase</keyword>
<dbReference type="AlphaFoldDB" id="A0AAX3S7E8"/>
<proteinExistence type="inferred from homology"/>
<accession>A0AAX3S7E8</accession>
<evidence type="ECO:0000259" key="4">
    <source>
        <dbReference type="Pfam" id="PF00535"/>
    </source>
</evidence>
<dbReference type="InterPro" id="IPR001173">
    <property type="entry name" value="Glyco_trans_2-like"/>
</dbReference>